<dbReference type="RefSeq" id="WP_201156970.1">
    <property type="nucleotide sequence ID" value="NZ_NHSD01000218.1"/>
</dbReference>
<accession>A0A934WJ66</accession>
<feature type="chain" id="PRO_5037069394" description="DsrE/DsrF-like family protein" evidence="1">
    <location>
        <begin position="22"/>
        <end position="143"/>
    </location>
</feature>
<evidence type="ECO:0000256" key="1">
    <source>
        <dbReference type="SAM" id="SignalP"/>
    </source>
</evidence>
<keyword evidence="1" id="KW-0732">Signal</keyword>
<name>A0A934WJ66_9RHOB</name>
<dbReference type="EMBL" id="NHSD01000218">
    <property type="protein sequence ID" value="MBK5927208.1"/>
    <property type="molecule type" value="Genomic_DNA"/>
</dbReference>
<evidence type="ECO:0008006" key="4">
    <source>
        <dbReference type="Google" id="ProtNLM"/>
    </source>
</evidence>
<dbReference type="InterPro" id="IPR003787">
    <property type="entry name" value="Sulphur_relay_DsrE/F-like"/>
</dbReference>
<protein>
    <recommendedName>
        <fullName evidence="4">DsrE/DsrF-like family protein</fullName>
    </recommendedName>
</protein>
<comment type="caution">
    <text evidence="2">The sequence shown here is derived from an EMBL/GenBank/DDBJ whole genome shotgun (WGS) entry which is preliminary data.</text>
</comment>
<keyword evidence="3" id="KW-1185">Reference proteome</keyword>
<dbReference type="Pfam" id="PF02635">
    <property type="entry name" value="DsrE"/>
    <property type="match status" value="1"/>
</dbReference>
<dbReference type="Proteomes" id="UP000706333">
    <property type="component" value="Unassembled WGS sequence"/>
</dbReference>
<evidence type="ECO:0000313" key="3">
    <source>
        <dbReference type="Proteomes" id="UP000706333"/>
    </source>
</evidence>
<evidence type="ECO:0000313" key="2">
    <source>
        <dbReference type="EMBL" id="MBK5927208.1"/>
    </source>
</evidence>
<gene>
    <name evidence="2" type="ORF">CCR87_07615</name>
</gene>
<dbReference type="SUPFAM" id="SSF75169">
    <property type="entry name" value="DsrEFH-like"/>
    <property type="match status" value="1"/>
</dbReference>
<feature type="signal peptide" evidence="1">
    <location>
        <begin position="1"/>
        <end position="21"/>
    </location>
</feature>
<dbReference type="Gene3D" id="3.40.1260.10">
    <property type="entry name" value="DsrEFH-like"/>
    <property type="match status" value="1"/>
</dbReference>
<dbReference type="AlphaFoldDB" id="A0A934WJ66"/>
<reference evidence="2" key="2">
    <citation type="journal article" date="2020" name="Microorganisms">
        <title>Osmotic Adaptation and Compatible Solute Biosynthesis of Phototrophic Bacteria as Revealed from Genome Analyses.</title>
        <authorList>
            <person name="Imhoff J.F."/>
            <person name="Rahn T."/>
            <person name="Kunzel S."/>
            <person name="Keller A."/>
            <person name="Neulinger S.C."/>
        </authorList>
    </citation>
    <scope>NUCLEOTIDE SEQUENCE</scope>
    <source>
        <strain evidence="2">LMG 28126</strain>
    </source>
</reference>
<proteinExistence type="predicted"/>
<organism evidence="2 3">
    <name type="scientific">Rhodobaculum claviforme</name>
    <dbReference type="NCBI Taxonomy" id="1549854"/>
    <lineage>
        <taxon>Bacteria</taxon>
        <taxon>Pseudomonadati</taxon>
        <taxon>Pseudomonadota</taxon>
        <taxon>Alphaproteobacteria</taxon>
        <taxon>Rhodobacterales</taxon>
        <taxon>Paracoccaceae</taxon>
        <taxon>Rhodobaculum</taxon>
    </lineage>
</organism>
<sequence>MMKRLTLATAALALSAGAVMADDDRLVTVVTSDNAQTQLMAMVLSAQAVEQGASLHMLLCGPGGDIALRDAPESATAPQPPRDASPQGMMMMLMEAGATVEVCAIYLPGMGADETVLIDGVGVAQPPAMAGAMLDDDAIVWSF</sequence>
<dbReference type="InterPro" id="IPR027396">
    <property type="entry name" value="DsrEFH-like"/>
</dbReference>
<reference evidence="2" key="1">
    <citation type="submission" date="2017-05" db="EMBL/GenBank/DDBJ databases">
        <authorList>
            <person name="Imhoff J.F."/>
            <person name="Rahn T."/>
            <person name="Kuenzel S."/>
            <person name="Neulinger S.C."/>
        </authorList>
    </citation>
    <scope>NUCLEOTIDE SEQUENCE</scope>
    <source>
        <strain evidence="2">LMG 28126</strain>
    </source>
</reference>